<dbReference type="AlphaFoldDB" id="A0AAN0XZJ8"/>
<reference evidence="2 3" key="1">
    <citation type="submission" date="2016-06" db="EMBL/GenBank/DDBJ databases">
        <title>Adaptive Radiation by Waves of Gene Transfer Leads to Fine-Scale Resource Partitioning in Marine Microbes.</title>
        <authorList>
            <person name="Hehemann J.-H."/>
            <person name="Arevalo P."/>
            <person name="Datta M.S."/>
            <person name="Yu X."/>
            <person name="Corzett C."/>
            <person name="Henschel A."/>
            <person name="Preheim S.P."/>
            <person name="Timberlake S."/>
            <person name="Alm E.J."/>
            <person name="Polz M.F."/>
        </authorList>
    </citation>
    <scope>NUCLEOTIDE SEQUENCE [LARGE SCALE GENOMIC DNA]</scope>
    <source>
        <strain evidence="2 3">FF50</strain>
        <plasmid evidence="2 3">unnamed1</plasmid>
    </source>
</reference>
<gene>
    <name evidence="2" type="ORF">A6E01_20165</name>
</gene>
<evidence type="ECO:0000313" key="2">
    <source>
        <dbReference type="EMBL" id="ANO35530.1"/>
    </source>
</evidence>
<protein>
    <recommendedName>
        <fullName evidence="4">DUF3011 domain-containing protein</fullName>
    </recommendedName>
</protein>
<sequence>MKEKMKKTMLVLFGSAVFSAGAVAFDYGSVIDSIYINDRHGEIHQDALAGGAGKNAQVEAPEHVSSADVAGTATTVATAERSSIKSTALNTYQLAGATNAATAGTATRVSDAERNLIIAEASRRVCVAMPNSGAWTTVTDVCVAGGNRNITTKTWQKQYAWTGSVCKGTDVLIRSHLQVIGRDCTGSGGNK</sequence>
<feature type="signal peptide" evidence="1">
    <location>
        <begin position="1"/>
        <end position="24"/>
    </location>
</feature>
<evidence type="ECO:0008006" key="4">
    <source>
        <dbReference type="Google" id="ProtNLM"/>
    </source>
</evidence>
<keyword evidence="2" id="KW-0614">Plasmid</keyword>
<accession>A0AAN0XZJ8</accession>
<dbReference type="Proteomes" id="UP000092018">
    <property type="component" value="Plasmid unnamed1"/>
</dbReference>
<dbReference type="EMBL" id="CP016179">
    <property type="protein sequence ID" value="ANO35530.1"/>
    <property type="molecule type" value="Genomic_DNA"/>
</dbReference>
<geneLocation type="plasmid" evidence="2 3">
    <name>unnamed1</name>
</geneLocation>
<organism evidence="2 3">
    <name type="scientific">Vibrio breoganii</name>
    <dbReference type="NCBI Taxonomy" id="553239"/>
    <lineage>
        <taxon>Bacteria</taxon>
        <taxon>Pseudomonadati</taxon>
        <taxon>Pseudomonadota</taxon>
        <taxon>Gammaproteobacteria</taxon>
        <taxon>Vibrionales</taxon>
        <taxon>Vibrionaceae</taxon>
        <taxon>Vibrio</taxon>
    </lineage>
</organism>
<dbReference type="KEGG" id="vbr:A6E01_20165"/>
<keyword evidence="1" id="KW-0732">Signal</keyword>
<proteinExistence type="predicted"/>
<name>A0AAN0XZJ8_9VIBR</name>
<evidence type="ECO:0000313" key="3">
    <source>
        <dbReference type="Proteomes" id="UP000092018"/>
    </source>
</evidence>
<evidence type="ECO:0000256" key="1">
    <source>
        <dbReference type="SAM" id="SignalP"/>
    </source>
</evidence>
<feature type="chain" id="PRO_5043040534" description="DUF3011 domain-containing protein" evidence="1">
    <location>
        <begin position="25"/>
        <end position="191"/>
    </location>
</feature>